<dbReference type="RefSeq" id="WP_183468891.1">
    <property type="nucleotide sequence ID" value="NZ_JACIBX010000001.1"/>
</dbReference>
<comment type="caution">
    <text evidence="3">The sequence shown here is derived from an EMBL/GenBank/DDBJ whole genome shotgun (WGS) entry which is preliminary data.</text>
</comment>
<protein>
    <recommendedName>
        <fullName evidence="2">DUF7282 domain-containing protein</fullName>
    </recommendedName>
</protein>
<evidence type="ECO:0000259" key="2">
    <source>
        <dbReference type="Pfam" id="PF23951"/>
    </source>
</evidence>
<feature type="domain" description="DUF7282" evidence="2">
    <location>
        <begin position="37"/>
        <end position="100"/>
    </location>
</feature>
<dbReference type="InterPro" id="IPR055706">
    <property type="entry name" value="Slg1/2_DUF7282"/>
</dbReference>
<evidence type="ECO:0000313" key="4">
    <source>
        <dbReference type="Proteomes" id="UP000576152"/>
    </source>
</evidence>
<name>A0ABR6HJ54_9RHOB</name>
<keyword evidence="1" id="KW-0732">Signal</keyword>
<proteinExistence type="predicted"/>
<organism evidence="3 4">
    <name type="scientific">Limimaricola variabilis</name>
    <dbReference type="NCBI Taxonomy" id="1492771"/>
    <lineage>
        <taxon>Bacteria</taxon>
        <taxon>Pseudomonadati</taxon>
        <taxon>Pseudomonadota</taxon>
        <taxon>Alphaproteobacteria</taxon>
        <taxon>Rhodobacterales</taxon>
        <taxon>Paracoccaceae</taxon>
        <taxon>Limimaricola</taxon>
    </lineage>
</organism>
<reference evidence="3 4" key="1">
    <citation type="submission" date="2020-08" db="EMBL/GenBank/DDBJ databases">
        <title>Genomic Encyclopedia of Type Strains, Phase III (KMG-III): the genomes of soil and plant-associated and newly described type strains.</title>
        <authorList>
            <person name="Whitman W."/>
        </authorList>
    </citation>
    <scope>NUCLEOTIDE SEQUENCE [LARGE SCALE GENOMIC DNA]</scope>
    <source>
        <strain evidence="3 4">CECT 8572</strain>
    </source>
</reference>
<feature type="signal peptide" evidence="1">
    <location>
        <begin position="1"/>
        <end position="22"/>
    </location>
</feature>
<accession>A0ABR6HJ54</accession>
<dbReference type="Proteomes" id="UP000576152">
    <property type="component" value="Unassembled WGS sequence"/>
</dbReference>
<keyword evidence="4" id="KW-1185">Reference proteome</keyword>
<sequence>MKNLTIAAALATALTATLPAIASADNLGAQFSVENAGHVDLDRVVSETGGWVEILDGSSIATGVLLGSEDVRPGLESDVRVQLTHRPYRDNVFAVLYDADGQVTATRELRVAN</sequence>
<gene>
    <name evidence="3" type="ORF">FHS00_000133</name>
</gene>
<evidence type="ECO:0000256" key="1">
    <source>
        <dbReference type="SAM" id="SignalP"/>
    </source>
</evidence>
<dbReference type="EMBL" id="JACIBX010000001">
    <property type="protein sequence ID" value="MBB3710580.1"/>
    <property type="molecule type" value="Genomic_DNA"/>
</dbReference>
<evidence type="ECO:0000313" key="3">
    <source>
        <dbReference type="EMBL" id="MBB3710580.1"/>
    </source>
</evidence>
<feature type="chain" id="PRO_5046735695" description="DUF7282 domain-containing protein" evidence="1">
    <location>
        <begin position="23"/>
        <end position="113"/>
    </location>
</feature>
<dbReference type="Pfam" id="PF23951">
    <property type="entry name" value="DUF7282"/>
    <property type="match status" value="1"/>
</dbReference>